<dbReference type="RefSeq" id="WP_147183762.1">
    <property type="nucleotide sequence ID" value="NZ_CP042382.1"/>
</dbReference>
<feature type="chain" id="PRO_5022668836" evidence="1">
    <location>
        <begin position="31"/>
        <end position="225"/>
    </location>
</feature>
<accession>A0A5B8SNE9</accession>
<dbReference type="InterPro" id="IPR006311">
    <property type="entry name" value="TAT_signal"/>
</dbReference>
<gene>
    <name evidence="2" type="ORF">FGL86_06165</name>
</gene>
<reference evidence="2 3" key="1">
    <citation type="submission" date="2019-06" db="EMBL/GenBank/DDBJ databases">
        <title>Genome analyses of bacteria isolated from kimchi.</title>
        <authorList>
            <person name="Lee S."/>
            <person name="Ahn S."/>
            <person name="Roh S."/>
        </authorList>
    </citation>
    <scope>NUCLEOTIDE SEQUENCE [LARGE SCALE GENOMIC DNA]</scope>
    <source>
        <strain evidence="2 3">CBA4606</strain>
    </source>
</reference>
<dbReference type="EMBL" id="CP042382">
    <property type="protein sequence ID" value="QEA38702.1"/>
    <property type="molecule type" value="Genomic_DNA"/>
</dbReference>
<proteinExistence type="predicted"/>
<dbReference type="AlphaFoldDB" id="A0A5B8SNE9"/>
<evidence type="ECO:0000313" key="2">
    <source>
        <dbReference type="EMBL" id="QEA38702.1"/>
    </source>
</evidence>
<protein>
    <submittedName>
        <fullName evidence="2">Uncharacterized protein</fullName>
    </submittedName>
</protein>
<sequence length="225" mass="24004">MTITRRQLLKRSTWLAVSAPLALKATLTSALPSQSSAAVGLKESVVIYGDQFNASRLGQAFRDSGRLPHYAGEFTAGGGKTAPGQLIAGFTDEMGLVLLDDALQGRHGQLLAVGRHREQAGGNSEHWLQSYMDESRADTASIPVGFATRHPDGGRVCWHLHRSGGGLALEDVQAPRRWQDSLGIYYASLIGCEAASQRCGEWQSSQGVPGVSDAATPTISFLART</sequence>
<evidence type="ECO:0000256" key="1">
    <source>
        <dbReference type="SAM" id="SignalP"/>
    </source>
</evidence>
<keyword evidence="3" id="KW-1185">Reference proteome</keyword>
<organism evidence="2 3">
    <name type="scientific">Pistricoccus aurantiacus</name>
    <dbReference type="NCBI Taxonomy" id="1883414"/>
    <lineage>
        <taxon>Bacteria</taxon>
        <taxon>Pseudomonadati</taxon>
        <taxon>Pseudomonadota</taxon>
        <taxon>Gammaproteobacteria</taxon>
        <taxon>Oceanospirillales</taxon>
        <taxon>Halomonadaceae</taxon>
        <taxon>Pistricoccus</taxon>
    </lineage>
</organism>
<dbReference type="PROSITE" id="PS51318">
    <property type="entry name" value="TAT"/>
    <property type="match status" value="1"/>
</dbReference>
<keyword evidence="1" id="KW-0732">Signal</keyword>
<evidence type="ECO:0000313" key="3">
    <source>
        <dbReference type="Proteomes" id="UP000321272"/>
    </source>
</evidence>
<name>A0A5B8SNE9_9GAMM</name>
<dbReference type="OrthoDB" id="6161791at2"/>
<feature type="signal peptide" evidence="1">
    <location>
        <begin position="1"/>
        <end position="30"/>
    </location>
</feature>
<dbReference type="KEGG" id="paur:FGL86_06165"/>
<dbReference type="Proteomes" id="UP000321272">
    <property type="component" value="Chromosome"/>
</dbReference>